<sequence length="93" mass="10246">MTHTTMPGGWSPFCFELTEEDRQVLKTAMEGLLSVSYTPLAAAHQVVAGMNYCFLCKARAVYPDATDFAAKVYIYQPLGHRAPHIVSILPLDA</sequence>
<dbReference type="OrthoDB" id="2051973at2"/>
<dbReference type="EMBL" id="SLXD01000007">
    <property type="protein sequence ID" value="TCP02205.1"/>
    <property type="molecule type" value="Genomic_DNA"/>
</dbReference>
<evidence type="ECO:0000313" key="1">
    <source>
        <dbReference type="EMBL" id="TCP02205.1"/>
    </source>
</evidence>
<dbReference type="SUPFAM" id="SSF54403">
    <property type="entry name" value="Cystatin/monellin"/>
    <property type="match status" value="1"/>
</dbReference>
<proteinExistence type="predicted"/>
<dbReference type="Proteomes" id="UP000295106">
    <property type="component" value="Unassembled WGS sequence"/>
</dbReference>
<dbReference type="GeneID" id="99686180"/>
<protein>
    <submittedName>
        <fullName evidence="1">Uncharacterized protein</fullName>
    </submittedName>
</protein>
<dbReference type="InterPro" id="IPR046350">
    <property type="entry name" value="Cystatin_sf"/>
</dbReference>
<name>A0A4R2MAY8_RUBGE</name>
<reference evidence="1 2" key="1">
    <citation type="submission" date="2019-03" db="EMBL/GenBank/DDBJ databases">
        <title>Genomic Encyclopedia of Type Strains, Phase IV (KMG-IV): sequencing the most valuable type-strain genomes for metagenomic binning, comparative biology and taxonomic classification.</title>
        <authorList>
            <person name="Goeker M."/>
        </authorList>
    </citation>
    <scope>NUCLEOTIDE SEQUENCE [LARGE SCALE GENOMIC DNA]</scope>
    <source>
        <strain evidence="1 2">DSM 1709</strain>
    </source>
</reference>
<evidence type="ECO:0000313" key="2">
    <source>
        <dbReference type="Proteomes" id="UP000295106"/>
    </source>
</evidence>
<dbReference type="RefSeq" id="WP_132647660.1">
    <property type="nucleotide sequence ID" value="NZ_CP181386.1"/>
</dbReference>
<comment type="caution">
    <text evidence="1">The sequence shown here is derived from an EMBL/GenBank/DDBJ whole genome shotgun (WGS) entry which is preliminary data.</text>
</comment>
<accession>A0A4R2MAY8</accession>
<gene>
    <name evidence="1" type="ORF">EV684_107211</name>
</gene>
<dbReference type="AlphaFoldDB" id="A0A4R2MAY8"/>
<organism evidence="1 2">
    <name type="scientific">Rubrivivax gelatinosus</name>
    <name type="common">Rhodocyclus gelatinosus</name>
    <name type="synonym">Rhodopseudomonas gelatinosa</name>
    <dbReference type="NCBI Taxonomy" id="28068"/>
    <lineage>
        <taxon>Bacteria</taxon>
        <taxon>Pseudomonadati</taxon>
        <taxon>Pseudomonadota</taxon>
        <taxon>Betaproteobacteria</taxon>
        <taxon>Burkholderiales</taxon>
        <taxon>Sphaerotilaceae</taxon>
        <taxon>Rubrivivax</taxon>
    </lineage>
</organism>